<evidence type="ECO:0000259" key="3">
    <source>
        <dbReference type="PROSITE" id="PS51746"/>
    </source>
</evidence>
<protein>
    <recommendedName>
        <fullName evidence="1">Protein phosphatase</fullName>
        <ecNumber evidence="1">3.1.3.16</ecNumber>
    </recommendedName>
</protein>
<dbReference type="Pfam" id="PF13672">
    <property type="entry name" value="PP2C_2"/>
    <property type="match status" value="1"/>
</dbReference>
<dbReference type="PANTHER" id="PTHR12320">
    <property type="entry name" value="PROTEIN PHOSPHATASE 2C"/>
    <property type="match status" value="1"/>
</dbReference>
<comment type="cofactor">
    <cofactor evidence="1">
        <name>Mn(2+)</name>
        <dbReference type="ChEBI" id="CHEBI:29035"/>
    </cofactor>
</comment>
<reference evidence="4" key="1">
    <citation type="submission" date="2013-12" db="EMBL/GenBank/DDBJ databases">
        <title>The Genome Sequence of Aphanomyces astaci APO3.</title>
        <authorList>
            <consortium name="The Broad Institute Genomics Platform"/>
            <person name="Russ C."/>
            <person name="Tyler B."/>
            <person name="van West P."/>
            <person name="Dieguez-Uribeondo J."/>
            <person name="Young S.K."/>
            <person name="Zeng Q."/>
            <person name="Gargeya S."/>
            <person name="Fitzgerald M."/>
            <person name="Abouelleil A."/>
            <person name="Alvarado L."/>
            <person name="Chapman S.B."/>
            <person name="Gainer-Dewar J."/>
            <person name="Goldberg J."/>
            <person name="Griggs A."/>
            <person name="Gujja S."/>
            <person name="Hansen M."/>
            <person name="Howarth C."/>
            <person name="Imamovic A."/>
            <person name="Ireland A."/>
            <person name="Larimer J."/>
            <person name="McCowan C."/>
            <person name="Murphy C."/>
            <person name="Pearson M."/>
            <person name="Poon T.W."/>
            <person name="Priest M."/>
            <person name="Roberts A."/>
            <person name="Saif S."/>
            <person name="Shea T."/>
            <person name="Sykes S."/>
            <person name="Wortman J."/>
            <person name="Nusbaum C."/>
            <person name="Birren B."/>
        </authorList>
    </citation>
    <scope>NUCLEOTIDE SEQUENCE [LARGE SCALE GENOMIC DNA]</scope>
    <source>
        <strain evidence="4">APO3</strain>
    </source>
</reference>
<dbReference type="PROSITE" id="PS51746">
    <property type="entry name" value="PPM_2"/>
    <property type="match status" value="1"/>
</dbReference>
<evidence type="ECO:0000256" key="2">
    <source>
        <dbReference type="SAM" id="MobiDB-lite"/>
    </source>
</evidence>
<proteinExistence type="inferred from homology"/>
<comment type="similarity">
    <text evidence="1">Belongs to the PP2C family.</text>
</comment>
<dbReference type="GeneID" id="20819358"/>
<dbReference type="SMART" id="SM00332">
    <property type="entry name" value="PP2Cc"/>
    <property type="match status" value="1"/>
</dbReference>
<evidence type="ECO:0000313" key="4">
    <source>
        <dbReference type="EMBL" id="ETV66112.1"/>
    </source>
</evidence>
<dbReference type="AlphaFoldDB" id="W4FF39"/>
<dbReference type="InterPro" id="IPR001932">
    <property type="entry name" value="PPM-type_phosphatase-like_dom"/>
</dbReference>
<dbReference type="OrthoDB" id="25675at2759"/>
<dbReference type="STRING" id="112090.W4FF39"/>
<comment type="catalytic activity">
    <reaction evidence="1">
        <text>O-phospho-L-threonyl-[protein] + H2O = L-threonyl-[protein] + phosphate</text>
        <dbReference type="Rhea" id="RHEA:47004"/>
        <dbReference type="Rhea" id="RHEA-COMP:11060"/>
        <dbReference type="Rhea" id="RHEA-COMP:11605"/>
        <dbReference type="ChEBI" id="CHEBI:15377"/>
        <dbReference type="ChEBI" id="CHEBI:30013"/>
        <dbReference type="ChEBI" id="CHEBI:43474"/>
        <dbReference type="ChEBI" id="CHEBI:61977"/>
        <dbReference type="EC" id="3.1.3.16"/>
    </reaction>
</comment>
<comment type="cofactor">
    <cofactor evidence="1">
        <name>Mg(2+)</name>
        <dbReference type="ChEBI" id="CHEBI:18420"/>
    </cofactor>
</comment>
<organism evidence="4">
    <name type="scientific">Aphanomyces astaci</name>
    <name type="common">Crayfish plague agent</name>
    <dbReference type="NCBI Taxonomy" id="112090"/>
    <lineage>
        <taxon>Eukaryota</taxon>
        <taxon>Sar</taxon>
        <taxon>Stramenopiles</taxon>
        <taxon>Oomycota</taxon>
        <taxon>Saprolegniomycetes</taxon>
        <taxon>Saprolegniales</taxon>
        <taxon>Verrucalvaceae</taxon>
        <taxon>Aphanomyces</taxon>
    </lineage>
</organism>
<evidence type="ECO:0000256" key="1">
    <source>
        <dbReference type="RuleBase" id="RU366020"/>
    </source>
</evidence>
<comment type="catalytic activity">
    <reaction evidence="1">
        <text>O-phospho-L-seryl-[protein] + H2O = L-seryl-[protein] + phosphate</text>
        <dbReference type="Rhea" id="RHEA:20629"/>
        <dbReference type="Rhea" id="RHEA-COMP:9863"/>
        <dbReference type="Rhea" id="RHEA-COMP:11604"/>
        <dbReference type="ChEBI" id="CHEBI:15377"/>
        <dbReference type="ChEBI" id="CHEBI:29999"/>
        <dbReference type="ChEBI" id="CHEBI:43474"/>
        <dbReference type="ChEBI" id="CHEBI:83421"/>
        <dbReference type="EC" id="3.1.3.16"/>
    </reaction>
</comment>
<dbReference type="SUPFAM" id="SSF81606">
    <property type="entry name" value="PP2C-like"/>
    <property type="match status" value="1"/>
</dbReference>
<keyword evidence="1" id="KW-0460">Magnesium</keyword>
<keyword evidence="1" id="KW-0479">Metal-binding</keyword>
<dbReference type="EC" id="3.1.3.16" evidence="1"/>
<keyword evidence="1" id="KW-0904">Protein phosphatase</keyword>
<dbReference type="InterPro" id="IPR039123">
    <property type="entry name" value="PPTC7"/>
</dbReference>
<keyword evidence="1" id="KW-0464">Manganese</keyword>
<dbReference type="EMBL" id="KI913217">
    <property type="protein sequence ID" value="ETV66112.1"/>
    <property type="molecule type" value="Genomic_DNA"/>
</dbReference>
<gene>
    <name evidence="4" type="ORF">H257_17362</name>
</gene>
<dbReference type="Gene3D" id="3.60.40.10">
    <property type="entry name" value="PPM-type phosphatase domain"/>
    <property type="match status" value="1"/>
</dbReference>
<dbReference type="PANTHER" id="PTHR12320:SF1">
    <property type="entry name" value="PROTEIN PHOSPHATASE PTC7 HOMOLOG"/>
    <property type="match status" value="1"/>
</dbReference>
<dbReference type="GO" id="GO:0046872">
    <property type="term" value="F:metal ion binding"/>
    <property type="evidence" value="ECO:0007669"/>
    <property type="project" value="UniProtKB-UniRule"/>
</dbReference>
<feature type="compositionally biased region" description="Low complexity" evidence="2">
    <location>
        <begin position="22"/>
        <end position="32"/>
    </location>
</feature>
<sequence length="394" mass="43602">MVQRLQGGSSFMKMLRGASNNQRTPQTPGTPQQPHPTDKKVVQPPVLADEKHMHPTTPQPGTNKLTQMWRHIRRRRDDSFPRHGSASFVLHGEDAMAVGPRYHIVADGISTSTHPSNNPAGPSLSPSPSAVLARALVHAVEQVLLHDPPPVHLADFENMIVRAIISAQAHCRHVSPSMGSTLVVSFVQGKHLFTFSVGDSKCLVLRKARIAYETLAVMKEFNVPWTVTHHPLRSHMYVVQRIPLKKCDIVLTFSDGFGDNVYKDEVLQLVASAQVTSVHPSDVCSRLVHHARAFVPADTSQESALPFAAAAAAAYVARVNEMNHDNKEVHIRKDQLVDRFKSKWPQLLARQVLIAKTNTKPGDVSHYSLAQLYRMATLTKNKPDDISVAMLEFG</sequence>
<feature type="domain" description="PPM-type phosphatase" evidence="3">
    <location>
        <begin position="82"/>
        <end position="393"/>
    </location>
</feature>
<keyword evidence="1" id="KW-0378">Hydrolase</keyword>
<dbReference type="RefSeq" id="XP_009844441.1">
    <property type="nucleotide sequence ID" value="XM_009846139.1"/>
</dbReference>
<feature type="region of interest" description="Disordered" evidence="2">
    <location>
        <begin position="19"/>
        <end position="40"/>
    </location>
</feature>
<accession>W4FF39</accession>
<dbReference type="GO" id="GO:0004722">
    <property type="term" value="F:protein serine/threonine phosphatase activity"/>
    <property type="evidence" value="ECO:0007669"/>
    <property type="project" value="UniProtKB-EC"/>
</dbReference>
<name>W4FF39_APHAT</name>
<dbReference type="InterPro" id="IPR036457">
    <property type="entry name" value="PPM-type-like_dom_sf"/>
</dbReference>
<dbReference type="VEuPathDB" id="FungiDB:H257_17362"/>